<protein>
    <recommendedName>
        <fullName evidence="3">Trypsin</fullName>
    </recommendedName>
</protein>
<proteinExistence type="predicted"/>
<gene>
    <name evidence="1" type="ORF">GGR95_003525</name>
</gene>
<accession>A0A7W6E9E3</accession>
<evidence type="ECO:0000313" key="1">
    <source>
        <dbReference type="EMBL" id="MBB3995861.1"/>
    </source>
</evidence>
<comment type="caution">
    <text evidence="1">The sequence shown here is derived from an EMBL/GenBank/DDBJ whole genome shotgun (WGS) entry which is preliminary data.</text>
</comment>
<dbReference type="Proteomes" id="UP000530268">
    <property type="component" value="Unassembled WGS sequence"/>
</dbReference>
<dbReference type="SUPFAM" id="SSF50494">
    <property type="entry name" value="Trypsin-like serine proteases"/>
    <property type="match status" value="1"/>
</dbReference>
<reference evidence="1 2" key="1">
    <citation type="submission" date="2020-08" db="EMBL/GenBank/DDBJ databases">
        <title>Genomic Encyclopedia of Type Strains, Phase IV (KMG-IV): sequencing the most valuable type-strain genomes for metagenomic binning, comparative biology and taxonomic classification.</title>
        <authorList>
            <person name="Goeker M."/>
        </authorList>
    </citation>
    <scope>NUCLEOTIDE SEQUENCE [LARGE SCALE GENOMIC DNA]</scope>
    <source>
        <strain evidence="1 2">DSM 102234</strain>
    </source>
</reference>
<name>A0A7W6E9E3_9RHOB</name>
<evidence type="ECO:0000313" key="2">
    <source>
        <dbReference type="Proteomes" id="UP000530268"/>
    </source>
</evidence>
<dbReference type="Gene3D" id="2.40.10.10">
    <property type="entry name" value="Trypsin-like serine proteases"/>
    <property type="match status" value="2"/>
</dbReference>
<dbReference type="AlphaFoldDB" id="A0A7W6E9E3"/>
<dbReference type="InterPro" id="IPR043504">
    <property type="entry name" value="Peptidase_S1_PA_chymotrypsin"/>
</dbReference>
<keyword evidence="2" id="KW-1185">Reference proteome</keyword>
<dbReference type="InterPro" id="IPR009003">
    <property type="entry name" value="Peptidase_S1_PA"/>
</dbReference>
<sequence>MRYPLQSLRQATFAVALLIPGVGQAQMQPLDARLTPVAREDVSRSVTAIVGDIDQAKCSGIAIGDNAVLTAARCVIDLKTGKPLPDRQVIAGIDLDDEFMPTSRFFPSRYYIPDPDGPFGKARLADQPAIVRLRRNTKENHEFAKGSSPTRFHRTGIDPDPDRLHTIAYTDGNLSQMHGEGCAILSILGDGRMRLNCKMSNTAAGAPLLSPSGIVGIYLSEGMGYYFGASEIADLERIATKYKPKHFIEVSNENEPSFISMVLTTNCRTGVKFYLRYVALNDSSRKFRQTTGRVGKGEQRIVQMRSDNSIFYLAGKSGKKVWGRDRKFSGRMFSQIDVKRAGDYFWKFNCN</sequence>
<dbReference type="EMBL" id="JACIEI010000020">
    <property type="protein sequence ID" value="MBB3995861.1"/>
    <property type="molecule type" value="Genomic_DNA"/>
</dbReference>
<evidence type="ECO:0008006" key="3">
    <source>
        <dbReference type="Google" id="ProtNLM"/>
    </source>
</evidence>
<organism evidence="1 2">
    <name type="scientific">Sulfitobacter undariae</name>
    <dbReference type="NCBI Taxonomy" id="1563671"/>
    <lineage>
        <taxon>Bacteria</taxon>
        <taxon>Pseudomonadati</taxon>
        <taxon>Pseudomonadota</taxon>
        <taxon>Alphaproteobacteria</taxon>
        <taxon>Rhodobacterales</taxon>
        <taxon>Roseobacteraceae</taxon>
        <taxon>Sulfitobacter</taxon>
    </lineage>
</organism>